<dbReference type="EMBL" id="HBUE01131297">
    <property type="protein sequence ID" value="CAG6496534.1"/>
    <property type="molecule type" value="Transcribed_RNA"/>
</dbReference>
<dbReference type="EMBL" id="HBUE01131298">
    <property type="protein sequence ID" value="CAG6496535.1"/>
    <property type="molecule type" value="Transcribed_RNA"/>
</dbReference>
<name>A0A8D8CPL9_CULPI</name>
<accession>A0A8D8CPL9</accession>
<reference evidence="1" key="1">
    <citation type="submission" date="2021-05" db="EMBL/GenBank/DDBJ databases">
        <authorList>
            <person name="Alioto T."/>
            <person name="Alioto T."/>
            <person name="Gomez Garrido J."/>
        </authorList>
    </citation>
    <scope>NUCLEOTIDE SEQUENCE</scope>
</reference>
<proteinExistence type="predicted"/>
<evidence type="ECO:0000313" key="1">
    <source>
        <dbReference type="EMBL" id="CAG6496534.1"/>
    </source>
</evidence>
<protein>
    <submittedName>
        <fullName evidence="1">(northern house mosquito) hypothetical protein</fullName>
    </submittedName>
</protein>
<organism evidence="1">
    <name type="scientific">Culex pipiens</name>
    <name type="common">House mosquito</name>
    <dbReference type="NCBI Taxonomy" id="7175"/>
    <lineage>
        <taxon>Eukaryota</taxon>
        <taxon>Metazoa</taxon>
        <taxon>Ecdysozoa</taxon>
        <taxon>Arthropoda</taxon>
        <taxon>Hexapoda</taxon>
        <taxon>Insecta</taxon>
        <taxon>Pterygota</taxon>
        <taxon>Neoptera</taxon>
        <taxon>Endopterygota</taxon>
        <taxon>Diptera</taxon>
        <taxon>Nematocera</taxon>
        <taxon>Culicoidea</taxon>
        <taxon>Culicidae</taxon>
        <taxon>Culicinae</taxon>
        <taxon>Culicini</taxon>
        <taxon>Culex</taxon>
        <taxon>Culex</taxon>
    </lineage>
</organism>
<sequence length="108" mass="12135">MGSIISSSKSNYRKSKNPLTLIKLLQSKLLTTRQQVVTYLVVVVKITSLAKRNTLSHTHTYTFAHFRETKSLTRTLNSSFPTQSFSWHFLSPLQSDNGAPNTLTHAAI</sequence>
<dbReference type="AlphaFoldDB" id="A0A8D8CPL9"/>